<name>A0AAV9X456_9PEZI</name>
<evidence type="ECO:0000259" key="8">
    <source>
        <dbReference type="Pfam" id="PF20684"/>
    </source>
</evidence>
<feature type="domain" description="Rhodopsin" evidence="8">
    <location>
        <begin position="116"/>
        <end position="365"/>
    </location>
</feature>
<evidence type="ECO:0000256" key="3">
    <source>
        <dbReference type="ARBA" id="ARBA00022989"/>
    </source>
</evidence>
<feature type="region of interest" description="Disordered" evidence="6">
    <location>
        <begin position="474"/>
        <end position="514"/>
    </location>
</feature>
<evidence type="ECO:0000256" key="2">
    <source>
        <dbReference type="ARBA" id="ARBA00022692"/>
    </source>
</evidence>
<feature type="compositionally biased region" description="Gly residues" evidence="6">
    <location>
        <begin position="389"/>
        <end position="399"/>
    </location>
</feature>
<evidence type="ECO:0000313" key="10">
    <source>
        <dbReference type="Proteomes" id="UP001365542"/>
    </source>
</evidence>
<keyword evidence="3 7" id="KW-1133">Transmembrane helix</keyword>
<evidence type="ECO:0000313" key="9">
    <source>
        <dbReference type="EMBL" id="KAK6533811.1"/>
    </source>
</evidence>
<feature type="compositionally biased region" description="Basic and acidic residues" evidence="6">
    <location>
        <begin position="474"/>
        <end position="502"/>
    </location>
</feature>
<keyword evidence="4 7" id="KW-0472">Membrane</keyword>
<keyword evidence="2 7" id="KW-0812">Transmembrane</keyword>
<evidence type="ECO:0000256" key="4">
    <source>
        <dbReference type="ARBA" id="ARBA00023136"/>
    </source>
</evidence>
<feature type="transmembrane region" description="Helical" evidence="7">
    <location>
        <begin position="216"/>
        <end position="242"/>
    </location>
</feature>
<feature type="compositionally biased region" description="Low complexity" evidence="6">
    <location>
        <begin position="376"/>
        <end position="385"/>
    </location>
</feature>
<gene>
    <name evidence="9" type="ORF">TWF694_002740</name>
</gene>
<feature type="region of interest" description="Disordered" evidence="6">
    <location>
        <begin position="374"/>
        <end position="415"/>
    </location>
</feature>
<feature type="transmembrane region" description="Helical" evidence="7">
    <location>
        <begin position="184"/>
        <end position="204"/>
    </location>
</feature>
<feature type="transmembrane region" description="Helical" evidence="7">
    <location>
        <begin position="300"/>
        <end position="322"/>
    </location>
</feature>
<dbReference type="PANTHER" id="PTHR33048">
    <property type="entry name" value="PTH11-LIKE INTEGRAL MEMBRANE PROTEIN (AFU_ORTHOLOGUE AFUA_5G11245)"/>
    <property type="match status" value="1"/>
</dbReference>
<evidence type="ECO:0000256" key="5">
    <source>
        <dbReference type="ARBA" id="ARBA00038359"/>
    </source>
</evidence>
<evidence type="ECO:0000256" key="1">
    <source>
        <dbReference type="ARBA" id="ARBA00004141"/>
    </source>
</evidence>
<dbReference type="PANTHER" id="PTHR33048:SF158">
    <property type="entry name" value="MEMBRANE PROTEIN PTH11-LIKE, PUTATIVE-RELATED"/>
    <property type="match status" value="1"/>
</dbReference>
<comment type="caution">
    <text evidence="9">The sequence shown here is derived from an EMBL/GenBank/DDBJ whole genome shotgun (WGS) entry which is preliminary data.</text>
</comment>
<comment type="subcellular location">
    <subcellularLocation>
        <location evidence="1">Membrane</location>
        <topology evidence="1">Multi-pass membrane protein</topology>
    </subcellularLocation>
</comment>
<dbReference type="EMBL" id="JAVHJO010000011">
    <property type="protein sequence ID" value="KAK6533811.1"/>
    <property type="molecule type" value="Genomic_DNA"/>
</dbReference>
<keyword evidence="10" id="KW-1185">Reference proteome</keyword>
<feature type="transmembrane region" description="Helical" evidence="7">
    <location>
        <begin position="100"/>
        <end position="120"/>
    </location>
</feature>
<dbReference type="InterPro" id="IPR052337">
    <property type="entry name" value="SAT4-like"/>
</dbReference>
<feature type="transmembrane region" description="Helical" evidence="7">
    <location>
        <begin position="132"/>
        <end position="152"/>
    </location>
</feature>
<dbReference type="GO" id="GO:0016020">
    <property type="term" value="C:membrane"/>
    <property type="evidence" value="ECO:0007669"/>
    <property type="project" value="UniProtKB-SubCell"/>
</dbReference>
<evidence type="ECO:0000256" key="7">
    <source>
        <dbReference type="SAM" id="Phobius"/>
    </source>
</evidence>
<dbReference type="Pfam" id="PF20684">
    <property type="entry name" value="Fung_rhodopsin"/>
    <property type="match status" value="1"/>
</dbReference>
<sequence length="514" mass="56031">MTATNLTGNPTGYPLGLTYEEYNGLLQLGFLAQALGPYHNTTMAETVNLLLAPNCPVNVTALLGPVLQQGGMAYGPMLALQALSLVLKEVPHNNVSFKNVVAYIIMTAVSAAFFLARLYSRKFVTKKIRPEDWAMIPAVIVSILLGGCFALGSDERVGKGTLHQWDLTFDEFKRYLQWLWGCEILYPVALFLIRNSLLIFYWSLVPPRSSAVRTHLVFRNAVIAFFFVNVACVGVSLGTIIFQCKPIDYWNDPIFAKCIDRSASFIAGGVLIVVTDVMVLLLPIPIIWKLKLPVRSRLGVIGIFSLGLFACIASINRIILASEVTGSNDGDVTYTNAINGSGVWSLLEVNIGIIASCVPAIKALFINSSERVGTNRSRTNQSGRSGRSGRSGGGGGGTVESGKAGSGKREVVGKNGEVELTVTTSVTVTKTDIEATVIEDDDDPQYTHYSRPFRGGESTYGHDYEITYVGSDSDCKSLKTSEHSPSEYAYRPESRSDPRWNPRLDSIQRAPSFI</sequence>
<accession>A0AAV9X456</accession>
<dbReference type="Proteomes" id="UP001365542">
    <property type="component" value="Unassembled WGS sequence"/>
</dbReference>
<organism evidence="9 10">
    <name type="scientific">Orbilia ellipsospora</name>
    <dbReference type="NCBI Taxonomy" id="2528407"/>
    <lineage>
        <taxon>Eukaryota</taxon>
        <taxon>Fungi</taxon>
        <taxon>Dikarya</taxon>
        <taxon>Ascomycota</taxon>
        <taxon>Pezizomycotina</taxon>
        <taxon>Orbiliomycetes</taxon>
        <taxon>Orbiliales</taxon>
        <taxon>Orbiliaceae</taxon>
        <taxon>Orbilia</taxon>
    </lineage>
</organism>
<dbReference type="AlphaFoldDB" id="A0AAV9X456"/>
<dbReference type="InterPro" id="IPR049326">
    <property type="entry name" value="Rhodopsin_dom_fungi"/>
</dbReference>
<reference evidence="9 10" key="1">
    <citation type="submission" date="2019-10" db="EMBL/GenBank/DDBJ databases">
        <authorList>
            <person name="Palmer J.M."/>
        </authorList>
    </citation>
    <scope>NUCLEOTIDE SEQUENCE [LARGE SCALE GENOMIC DNA]</scope>
    <source>
        <strain evidence="9 10">TWF694</strain>
    </source>
</reference>
<feature type="transmembrane region" description="Helical" evidence="7">
    <location>
        <begin position="262"/>
        <end position="288"/>
    </location>
</feature>
<protein>
    <recommendedName>
        <fullName evidence="8">Rhodopsin domain-containing protein</fullName>
    </recommendedName>
</protein>
<comment type="similarity">
    <text evidence="5">Belongs to the SAT4 family.</text>
</comment>
<evidence type="ECO:0000256" key="6">
    <source>
        <dbReference type="SAM" id="MobiDB-lite"/>
    </source>
</evidence>
<proteinExistence type="inferred from homology"/>